<name>A0AAV9ZC16_9AGAR</name>
<gene>
    <name evidence="1" type="ORF">R3P38DRAFT_3236828</name>
</gene>
<dbReference type="Proteomes" id="UP001362999">
    <property type="component" value="Unassembled WGS sequence"/>
</dbReference>
<dbReference type="AlphaFoldDB" id="A0AAV9ZC16"/>
<comment type="caution">
    <text evidence="1">The sequence shown here is derived from an EMBL/GenBank/DDBJ whole genome shotgun (WGS) entry which is preliminary data.</text>
</comment>
<proteinExistence type="predicted"/>
<evidence type="ECO:0000313" key="2">
    <source>
        <dbReference type="Proteomes" id="UP001362999"/>
    </source>
</evidence>
<organism evidence="1 2">
    <name type="scientific">Favolaschia claudopus</name>
    <dbReference type="NCBI Taxonomy" id="2862362"/>
    <lineage>
        <taxon>Eukaryota</taxon>
        <taxon>Fungi</taxon>
        <taxon>Dikarya</taxon>
        <taxon>Basidiomycota</taxon>
        <taxon>Agaricomycotina</taxon>
        <taxon>Agaricomycetes</taxon>
        <taxon>Agaricomycetidae</taxon>
        <taxon>Agaricales</taxon>
        <taxon>Marasmiineae</taxon>
        <taxon>Mycenaceae</taxon>
        <taxon>Favolaschia</taxon>
    </lineage>
</organism>
<accession>A0AAV9ZC16</accession>
<reference evidence="1 2" key="1">
    <citation type="journal article" date="2024" name="J Genomics">
        <title>Draft genome sequencing and assembly of Favolaschia claudopus CIRM-BRFM 2984 isolated from oak limbs.</title>
        <authorList>
            <person name="Navarro D."/>
            <person name="Drula E."/>
            <person name="Chaduli D."/>
            <person name="Cazenave R."/>
            <person name="Ahrendt S."/>
            <person name="Wang J."/>
            <person name="Lipzen A."/>
            <person name="Daum C."/>
            <person name="Barry K."/>
            <person name="Grigoriev I.V."/>
            <person name="Favel A."/>
            <person name="Rosso M.N."/>
            <person name="Martin F."/>
        </authorList>
    </citation>
    <scope>NUCLEOTIDE SEQUENCE [LARGE SCALE GENOMIC DNA]</scope>
    <source>
        <strain evidence="1 2">CIRM-BRFM 2984</strain>
    </source>
</reference>
<sequence>MLNKTTDSSAAPETYSSRRTYQLPDAILAGLDLTRPNQPFLLSTTTFPPLRLQKIPFRRSPHPPVNSLVVAVVTAAPAPLRRHDVSPSRERRFWSDAAGRQIPALTRKAAGPAVIPRRLRCCRDGAITLTRRIHVPRAGFLVRAFGCRLAKTALKSQRDEFEDLRAALYLRDDVSSSGERAFWILSLRQVFPDVAVPTFGTSMTICIDVLRGAMASVSLYHLKSCIASTSSSTPPFRNSTFRRPLSDVSKRFAGSKFSRCAAFIIDTAVTAARHQNSILGLPPSNASGIHSKIFLPAARASSSLPPTPERKFEISPSAERRVEIFGIQMIFSSRCAVHFIVIAADTADLKV</sequence>
<evidence type="ECO:0000313" key="1">
    <source>
        <dbReference type="EMBL" id="KAK6977719.1"/>
    </source>
</evidence>
<dbReference type="EMBL" id="JAWWNJ010000166">
    <property type="protein sequence ID" value="KAK6977719.1"/>
    <property type="molecule type" value="Genomic_DNA"/>
</dbReference>
<protein>
    <submittedName>
        <fullName evidence="1">Uncharacterized protein</fullName>
    </submittedName>
</protein>
<keyword evidence="2" id="KW-1185">Reference proteome</keyword>